<sequence>MTPYEVLGISPEATPQEIKKAFRRLIAQWHPDKNPHPEAEAMSKKIIAAYTILS</sequence>
<name>A0A4Q1D9Z9_9BACT</name>
<gene>
    <name evidence="2" type="ORF">ESB13_05135</name>
</gene>
<accession>A0A4Q1D9Z9</accession>
<evidence type="ECO:0000259" key="1">
    <source>
        <dbReference type="PROSITE" id="PS50076"/>
    </source>
</evidence>
<keyword evidence="3" id="KW-1185">Reference proteome</keyword>
<dbReference type="PRINTS" id="PR00625">
    <property type="entry name" value="JDOMAIN"/>
</dbReference>
<comment type="caution">
    <text evidence="2">The sequence shown here is derived from an EMBL/GenBank/DDBJ whole genome shotgun (WGS) entry which is preliminary data.</text>
</comment>
<dbReference type="CDD" id="cd06257">
    <property type="entry name" value="DnaJ"/>
    <property type="match status" value="1"/>
</dbReference>
<dbReference type="InterPro" id="IPR050817">
    <property type="entry name" value="DjlA_DnaK_co-chaperone"/>
</dbReference>
<reference evidence="2 3" key="1">
    <citation type="submission" date="2019-01" db="EMBL/GenBank/DDBJ databases">
        <title>Filimonas sp. strain TTM-71.</title>
        <authorList>
            <person name="Chen W.-M."/>
        </authorList>
    </citation>
    <scope>NUCLEOTIDE SEQUENCE [LARGE SCALE GENOMIC DNA]</scope>
    <source>
        <strain evidence="2 3">TTM-71</strain>
    </source>
</reference>
<dbReference type="RefSeq" id="WP_129001944.1">
    <property type="nucleotide sequence ID" value="NZ_SDHZ01000001.1"/>
</dbReference>
<dbReference type="InterPro" id="IPR036869">
    <property type="entry name" value="J_dom_sf"/>
</dbReference>
<dbReference type="SUPFAM" id="SSF46565">
    <property type="entry name" value="Chaperone J-domain"/>
    <property type="match status" value="1"/>
</dbReference>
<dbReference type="Proteomes" id="UP000290545">
    <property type="component" value="Unassembled WGS sequence"/>
</dbReference>
<dbReference type="EMBL" id="SDHZ01000001">
    <property type="protein sequence ID" value="RXK86194.1"/>
    <property type="molecule type" value="Genomic_DNA"/>
</dbReference>
<dbReference type="PANTHER" id="PTHR24074">
    <property type="entry name" value="CO-CHAPERONE PROTEIN DJLA"/>
    <property type="match status" value="1"/>
</dbReference>
<dbReference type="PROSITE" id="PS50076">
    <property type="entry name" value="DNAJ_2"/>
    <property type="match status" value="1"/>
</dbReference>
<dbReference type="Pfam" id="PF00226">
    <property type="entry name" value="DnaJ"/>
    <property type="match status" value="1"/>
</dbReference>
<organism evidence="2 3">
    <name type="scientific">Filimonas effusa</name>
    <dbReference type="NCBI Taxonomy" id="2508721"/>
    <lineage>
        <taxon>Bacteria</taxon>
        <taxon>Pseudomonadati</taxon>
        <taxon>Bacteroidota</taxon>
        <taxon>Chitinophagia</taxon>
        <taxon>Chitinophagales</taxon>
        <taxon>Chitinophagaceae</taxon>
        <taxon>Filimonas</taxon>
    </lineage>
</organism>
<dbReference type="SMART" id="SM00271">
    <property type="entry name" value="DnaJ"/>
    <property type="match status" value="1"/>
</dbReference>
<evidence type="ECO:0000313" key="3">
    <source>
        <dbReference type="Proteomes" id="UP000290545"/>
    </source>
</evidence>
<evidence type="ECO:0000313" key="2">
    <source>
        <dbReference type="EMBL" id="RXK86194.1"/>
    </source>
</evidence>
<dbReference type="OrthoDB" id="9779889at2"/>
<protein>
    <submittedName>
        <fullName evidence="2">J domain-containing protein</fullName>
    </submittedName>
</protein>
<dbReference type="InterPro" id="IPR001623">
    <property type="entry name" value="DnaJ_domain"/>
</dbReference>
<proteinExistence type="predicted"/>
<dbReference type="Gene3D" id="1.10.287.110">
    <property type="entry name" value="DnaJ domain"/>
    <property type="match status" value="1"/>
</dbReference>
<feature type="domain" description="J" evidence="1">
    <location>
        <begin position="2"/>
        <end position="54"/>
    </location>
</feature>
<dbReference type="AlphaFoldDB" id="A0A4Q1D9Z9"/>